<feature type="non-terminal residue" evidence="1">
    <location>
        <position position="111"/>
    </location>
</feature>
<keyword evidence="2" id="KW-1185">Reference proteome</keyword>
<dbReference type="EMBL" id="ML992507">
    <property type="protein sequence ID" value="KAF2222979.1"/>
    <property type="molecule type" value="Genomic_DNA"/>
</dbReference>
<protein>
    <submittedName>
        <fullName evidence="1">Uncharacterized protein</fullName>
    </submittedName>
</protein>
<dbReference type="Proteomes" id="UP000799538">
    <property type="component" value="Unassembled WGS sequence"/>
</dbReference>
<evidence type="ECO:0000313" key="1">
    <source>
        <dbReference type="EMBL" id="KAF2222979.1"/>
    </source>
</evidence>
<evidence type="ECO:0000313" key="2">
    <source>
        <dbReference type="Proteomes" id="UP000799538"/>
    </source>
</evidence>
<proteinExistence type="predicted"/>
<sequence length="111" mass="12257">QILDFLYFRPSSPSPLAFRFTFSPVTATESCSPRFACSAFLAALASSFAVVQAGHLAANHFTDPGHSLSLGMAIRRSRHGLPSLWASSQGSTRLEVWVHLVKQWRIAWHMA</sequence>
<dbReference type="AlphaFoldDB" id="A0A6A6GBM3"/>
<accession>A0A6A6GBM3</accession>
<organism evidence="1 2">
    <name type="scientific">Elsinoe ampelina</name>
    <dbReference type="NCBI Taxonomy" id="302913"/>
    <lineage>
        <taxon>Eukaryota</taxon>
        <taxon>Fungi</taxon>
        <taxon>Dikarya</taxon>
        <taxon>Ascomycota</taxon>
        <taxon>Pezizomycotina</taxon>
        <taxon>Dothideomycetes</taxon>
        <taxon>Dothideomycetidae</taxon>
        <taxon>Myriangiales</taxon>
        <taxon>Elsinoaceae</taxon>
        <taxon>Elsinoe</taxon>
    </lineage>
</organism>
<gene>
    <name evidence="1" type="ORF">BDZ85DRAFT_312536</name>
</gene>
<feature type="non-terminal residue" evidence="1">
    <location>
        <position position="1"/>
    </location>
</feature>
<reference evidence="2" key="1">
    <citation type="journal article" date="2020" name="Stud. Mycol.">
        <title>101 Dothideomycetes genomes: A test case for predicting lifestyles and emergence of pathogens.</title>
        <authorList>
            <person name="Haridas S."/>
            <person name="Albert R."/>
            <person name="Binder M."/>
            <person name="Bloem J."/>
            <person name="LaButti K."/>
            <person name="Salamov A."/>
            <person name="Andreopoulos B."/>
            <person name="Baker S."/>
            <person name="Barry K."/>
            <person name="Bills G."/>
            <person name="Bluhm B."/>
            <person name="Cannon C."/>
            <person name="Castanera R."/>
            <person name="Culley D."/>
            <person name="Daum C."/>
            <person name="Ezra D."/>
            <person name="Gonzalez J."/>
            <person name="Henrissat B."/>
            <person name="Kuo A."/>
            <person name="Liang C."/>
            <person name="Lipzen A."/>
            <person name="Lutzoni F."/>
            <person name="Magnuson J."/>
            <person name="Mondo S."/>
            <person name="Nolan M."/>
            <person name="Ohm R."/>
            <person name="Pangilinan J."/>
            <person name="Park H.-J."/>
            <person name="Ramirez L."/>
            <person name="Alfaro M."/>
            <person name="Sun H."/>
            <person name="Tritt A."/>
            <person name="Yoshinaga Y."/>
            <person name="Zwiers L.-H."/>
            <person name="Turgeon B."/>
            <person name="Goodwin S."/>
            <person name="Spatafora J."/>
            <person name="Crous P."/>
            <person name="Grigoriev I."/>
        </authorList>
    </citation>
    <scope>NUCLEOTIDE SEQUENCE [LARGE SCALE GENOMIC DNA]</scope>
    <source>
        <strain evidence="2">CECT 20119</strain>
    </source>
</reference>
<name>A0A6A6GBM3_9PEZI</name>